<dbReference type="Proteomes" id="UP001374803">
    <property type="component" value="Chromosome"/>
</dbReference>
<organism evidence="3 4">
    <name type="scientific">Pendulispora rubella</name>
    <dbReference type="NCBI Taxonomy" id="2741070"/>
    <lineage>
        <taxon>Bacteria</taxon>
        <taxon>Pseudomonadati</taxon>
        <taxon>Myxococcota</taxon>
        <taxon>Myxococcia</taxon>
        <taxon>Myxococcales</taxon>
        <taxon>Sorangiineae</taxon>
        <taxon>Pendulisporaceae</taxon>
        <taxon>Pendulispora</taxon>
    </lineage>
</organism>
<dbReference type="RefSeq" id="WP_394831916.1">
    <property type="nucleotide sequence ID" value="NZ_CP089929.1"/>
</dbReference>
<keyword evidence="1" id="KW-0812">Transmembrane</keyword>
<proteinExistence type="predicted"/>
<sequence length="357" mass="38830">MEKSIKVGIFVLAALVLGGIAVFLIGENRRLWDPKVTYNAAFSDVAGLKPGAPVRMGGVDIGTVEAVGHNHDPRDVRIYVRLNVVKREAERVRDDTVARVANKGLLGDKMIELSSDGKGGILGPDQNLKTEEPLDLNKYIVKFEDIANKAGKALENVETGTRFLSDPQFSEDVKVSVHSLREVLQGIAKNDSVVHRALMDPQEGQKFDRMLSNLEAASADFHDVTTHLREGPGVAHALVYDGELSKSASGSMSEVHKDLEAIRTGNGLAHALIYGDTNSQHLMGNVNAMSDDMRDIVHGLKQGKGTLGALLVDPSVYEDIKSVVGNVDRNQVLRALVRYSIKADETRQPPKVEEGKK</sequence>
<evidence type="ECO:0000313" key="3">
    <source>
        <dbReference type="EMBL" id="WXB02290.1"/>
    </source>
</evidence>
<dbReference type="Pfam" id="PF02470">
    <property type="entry name" value="MlaD"/>
    <property type="match status" value="1"/>
</dbReference>
<name>A0ABZ2KW47_9BACT</name>
<protein>
    <submittedName>
        <fullName evidence="3">MlaD family protein</fullName>
    </submittedName>
</protein>
<gene>
    <name evidence="3" type="ORF">LVJ94_35910</name>
</gene>
<dbReference type="EMBL" id="CP089983">
    <property type="protein sequence ID" value="WXB02290.1"/>
    <property type="molecule type" value="Genomic_DNA"/>
</dbReference>
<dbReference type="InterPro" id="IPR052336">
    <property type="entry name" value="MlaD_Phospholipid_Transporter"/>
</dbReference>
<keyword evidence="1" id="KW-0472">Membrane</keyword>
<keyword evidence="1" id="KW-1133">Transmembrane helix</keyword>
<dbReference type="InterPro" id="IPR003399">
    <property type="entry name" value="Mce/MlaD"/>
</dbReference>
<feature type="transmembrane region" description="Helical" evidence="1">
    <location>
        <begin position="7"/>
        <end position="26"/>
    </location>
</feature>
<dbReference type="PANTHER" id="PTHR33371:SF4">
    <property type="entry name" value="INTERMEMBRANE PHOSPHOLIPID TRANSPORT SYSTEM BINDING PROTEIN MLAD"/>
    <property type="match status" value="1"/>
</dbReference>
<dbReference type="PANTHER" id="PTHR33371">
    <property type="entry name" value="INTERMEMBRANE PHOSPHOLIPID TRANSPORT SYSTEM BINDING PROTEIN MLAD-RELATED"/>
    <property type="match status" value="1"/>
</dbReference>
<reference evidence="3" key="1">
    <citation type="submission" date="2021-12" db="EMBL/GenBank/DDBJ databases">
        <title>Discovery of the Pendulisporaceae a myxobacterial family with distinct sporulation behavior and unique specialized metabolism.</title>
        <authorList>
            <person name="Garcia R."/>
            <person name="Popoff A."/>
            <person name="Bader C.D."/>
            <person name="Loehr J."/>
            <person name="Walesch S."/>
            <person name="Walt C."/>
            <person name="Boldt J."/>
            <person name="Bunk B."/>
            <person name="Haeckl F.J.F.P.J."/>
            <person name="Gunesch A.P."/>
            <person name="Birkelbach J."/>
            <person name="Nuebel U."/>
            <person name="Pietschmann T."/>
            <person name="Bach T."/>
            <person name="Mueller R."/>
        </authorList>
    </citation>
    <scope>NUCLEOTIDE SEQUENCE</scope>
    <source>
        <strain evidence="3">MSr11367</strain>
    </source>
</reference>
<feature type="domain" description="Mce/MlaD" evidence="2">
    <location>
        <begin position="35"/>
        <end position="114"/>
    </location>
</feature>
<evidence type="ECO:0000259" key="2">
    <source>
        <dbReference type="Pfam" id="PF02470"/>
    </source>
</evidence>
<keyword evidence="4" id="KW-1185">Reference proteome</keyword>
<evidence type="ECO:0000256" key="1">
    <source>
        <dbReference type="SAM" id="Phobius"/>
    </source>
</evidence>
<accession>A0ABZ2KW47</accession>
<evidence type="ECO:0000313" key="4">
    <source>
        <dbReference type="Proteomes" id="UP001374803"/>
    </source>
</evidence>